<dbReference type="Gene3D" id="3.40.710.10">
    <property type="entry name" value="DD-peptidase/beta-lactamase superfamily"/>
    <property type="match status" value="1"/>
</dbReference>
<organism evidence="3 4">
    <name type="scientific">Pseudoalteromonas rubra</name>
    <dbReference type="NCBI Taxonomy" id="43658"/>
    <lineage>
        <taxon>Bacteria</taxon>
        <taxon>Pseudomonadati</taxon>
        <taxon>Pseudomonadota</taxon>
        <taxon>Gammaproteobacteria</taxon>
        <taxon>Alteromonadales</taxon>
        <taxon>Pseudoalteromonadaceae</taxon>
        <taxon>Pseudoalteromonas</taxon>
    </lineage>
</organism>
<comment type="caution">
    <text evidence="3">The sequence shown here is derived from an EMBL/GenBank/DDBJ whole genome shotgun (WGS) entry which is preliminary data.</text>
</comment>
<evidence type="ECO:0000313" key="3">
    <source>
        <dbReference type="EMBL" id="RZM74795.1"/>
    </source>
</evidence>
<dbReference type="PANTHER" id="PTHR46825:SF7">
    <property type="entry name" value="D-ALANYL-D-ALANINE CARBOXYPEPTIDASE"/>
    <property type="match status" value="1"/>
</dbReference>
<dbReference type="PANTHER" id="PTHR46825">
    <property type="entry name" value="D-ALANYL-D-ALANINE-CARBOXYPEPTIDASE/ENDOPEPTIDASE AMPH"/>
    <property type="match status" value="1"/>
</dbReference>
<dbReference type="InterPro" id="IPR001466">
    <property type="entry name" value="Beta-lactam-related"/>
</dbReference>
<feature type="domain" description="Beta-lactamase-related" evidence="2">
    <location>
        <begin position="56"/>
        <end position="380"/>
    </location>
</feature>
<evidence type="ECO:0000313" key="4">
    <source>
        <dbReference type="Proteomes" id="UP000292345"/>
    </source>
</evidence>
<sequence length="405" mass="44612">MGNRTAQLGVWLAMLIWLVSSCGGTQQAAPGELKRPESERHRQLDFLLADLVSDFIPGVSVYINTPSGRYAASAGYADLHTRAPMTSQTRIPNGSAGKKLIGLLVAILDDKQLLSLDESILPWVPEDMAGRIQHLEVMTLRQLLNHSAGVIEYNDVGELDFIRAQLAQQANRKGNKFALRFVLDQPPYFEPGEGFAYSNSGYVLAGIVIENKLKQPLGQLLHEHVLEPLGLTETFVKGYDVAADDVASGYFFNMEEPDFVLPYRERYNTKQLIVNTALADAPVSSSARDMAKLLKAIIVKEKPVNERIHRNMVGDAYLQTARWLPRFLDGTLFYGLGVMVEKHEGGVLYHHGGNEFGYITQSVYLANQDVAIGLIANCGAQDECDEPVIALTEALISLFSADSSD</sequence>
<keyword evidence="1" id="KW-0732">Signal</keyword>
<dbReference type="SUPFAM" id="SSF56601">
    <property type="entry name" value="beta-lactamase/transpeptidase-like"/>
    <property type="match status" value="1"/>
</dbReference>
<gene>
    <name evidence="3" type="ORF">C3B51_19530</name>
</gene>
<reference evidence="3 4" key="1">
    <citation type="submission" date="2018-01" db="EMBL/GenBank/DDBJ databases">
        <title>Co-occurrence of chitin degradation, pigmentation and bioactivity in marine Pseudoalteromonas.</title>
        <authorList>
            <person name="Paulsen S."/>
            <person name="Gram L."/>
            <person name="Machado H."/>
        </authorList>
    </citation>
    <scope>NUCLEOTIDE SEQUENCE [LARGE SCALE GENOMIC DNA]</scope>
    <source>
        <strain evidence="3 4">S1946</strain>
    </source>
</reference>
<proteinExistence type="predicted"/>
<dbReference type="PROSITE" id="PS51257">
    <property type="entry name" value="PROKAR_LIPOPROTEIN"/>
    <property type="match status" value="1"/>
</dbReference>
<dbReference type="InterPro" id="IPR050491">
    <property type="entry name" value="AmpC-like"/>
</dbReference>
<accession>A0A4Q7E1G4</accession>
<name>A0A4Q7E1G4_9GAMM</name>
<dbReference type="EMBL" id="PPUZ01000062">
    <property type="protein sequence ID" value="RZM74795.1"/>
    <property type="molecule type" value="Genomic_DNA"/>
</dbReference>
<feature type="signal peptide" evidence="1">
    <location>
        <begin position="1"/>
        <end position="28"/>
    </location>
</feature>
<feature type="chain" id="PRO_5020853963" description="Beta-lactamase-related domain-containing protein" evidence="1">
    <location>
        <begin position="29"/>
        <end position="405"/>
    </location>
</feature>
<dbReference type="RefSeq" id="WP_130246116.1">
    <property type="nucleotide sequence ID" value="NZ_PPUZ01000062.1"/>
</dbReference>
<dbReference type="Pfam" id="PF00144">
    <property type="entry name" value="Beta-lactamase"/>
    <property type="match status" value="1"/>
</dbReference>
<dbReference type="InterPro" id="IPR012338">
    <property type="entry name" value="Beta-lactam/transpept-like"/>
</dbReference>
<protein>
    <recommendedName>
        <fullName evidence="2">Beta-lactamase-related domain-containing protein</fullName>
    </recommendedName>
</protein>
<evidence type="ECO:0000256" key="1">
    <source>
        <dbReference type="SAM" id="SignalP"/>
    </source>
</evidence>
<evidence type="ECO:0000259" key="2">
    <source>
        <dbReference type="Pfam" id="PF00144"/>
    </source>
</evidence>
<dbReference type="Proteomes" id="UP000292345">
    <property type="component" value="Unassembled WGS sequence"/>
</dbReference>
<dbReference type="AlphaFoldDB" id="A0A4Q7E1G4"/>